<dbReference type="SUPFAM" id="SSF53474">
    <property type="entry name" value="alpha/beta-Hydrolases"/>
    <property type="match status" value="1"/>
</dbReference>
<dbReference type="GO" id="GO:0047372">
    <property type="term" value="F:monoacylglycerol lipase activity"/>
    <property type="evidence" value="ECO:0007669"/>
    <property type="project" value="TreeGrafter"/>
</dbReference>
<dbReference type="InterPro" id="IPR050266">
    <property type="entry name" value="AB_hydrolase_sf"/>
</dbReference>
<feature type="domain" description="AB hydrolase-1" evidence="2">
    <location>
        <begin position="80"/>
        <end position="177"/>
    </location>
</feature>
<dbReference type="GO" id="GO:0016020">
    <property type="term" value="C:membrane"/>
    <property type="evidence" value="ECO:0007669"/>
    <property type="project" value="TreeGrafter"/>
</dbReference>
<feature type="signal peptide" evidence="1">
    <location>
        <begin position="1"/>
        <end position="21"/>
    </location>
</feature>
<name>A0A0A1STX0_9HYPO</name>
<dbReference type="PANTHER" id="PTHR43798">
    <property type="entry name" value="MONOACYLGLYCEROL LIPASE"/>
    <property type="match status" value="1"/>
</dbReference>
<organism evidence="3 4">
    <name type="scientific">[Torrubiella] hemipterigena</name>
    <dbReference type="NCBI Taxonomy" id="1531966"/>
    <lineage>
        <taxon>Eukaryota</taxon>
        <taxon>Fungi</taxon>
        <taxon>Dikarya</taxon>
        <taxon>Ascomycota</taxon>
        <taxon>Pezizomycotina</taxon>
        <taxon>Sordariomycetes</taxon>
        <taxon>Hypocreomycetidae</taxon>
        <taxon>Hypocreales</taxon>
        <taxon>Clavicipitaceae</taxon>
        <taxon>Clavicipitaceae incertae sedis</taxon>
        <taxon>'Torrubiella' clade</taxon>
    </lineage>
</organism>
<keyword evidence="3" id="KW-0378">Hydrolase</keyword>
<accession>A0A0A1STX0</accession>
<dbReference type="Proteomes" id="UP000039046">
    <property type="component" value="Unassembled WGS sequence"/>
</dbReference>
<evidence type="ECO:0000259" key="2">
    <source>
        <dbReference type="Pfam" id="PF00561"/>
    </source>
</evidence>
<sequence length="343" mass="37965">MRISFASILAAAATLTGLASAGEAANGTIDNGPFPNDLNGSNFTYPFPVKLFKFTSQLQQLEMAFMDVKVDCKQNGKTAVLFHGKNFCGPTWETTIRTLANKGYRVIALDQVGFCKSSKPMEYQFSLNQLAWNSRGLLNALGVGNVTVIGHSLGGMLSFRFALQYPETVDEMVIVDAVGLEDYVQKGVPYISVDDQYKSESMSTFNSIKAYESHFYYVDQWLPAYDTWVNMLVNIYNGSKREAYLRCQARIVDLVLTSPIAHYFGDIKTRTLLMVGGKDATAIGAQWSPPEVAAKLGHFDKLGPEVVSQLQNGELIEFPDLGHAPQISAPDRFHSALVNWLHY</sequence>
<feature type="chain" id="PRO_5001989453" evidence="1">
    <location>
        <begin position="22"/>
        <end position="343"/>
    </location>
</feature>
<evidence type="ECO:0000313" key="3">
    <source>
        <dbReference type="EMBL" id="CEJ85850.1"/>
    </source>
</evidence>
<dbReference type="EMBL" id="CDHN01000002">
    <property type="protein sequence ID" value="CEJ85850.1"/>
    <property type="molecule type" value="Genomic_DNA"/>
</dbReference>
<proteinExistence type="predicted"/>
<evidence type="ECO:0000256" key="1">
    <source>
        <dbReference type="SAM" id="SignalP"/>
    </source>
</evidence>
<dbReference type="PANTHER" id="PTHR43798:SF33">
    <property type="entry name" value="HYDROLASE, PUTATIVE (AFU_ORTHOLOGUE AFUA_2G14860)-RELATED"/>
    <property type="match status" value="1"/>
</dbReference>
<protein>
    <submittedName>
        <fullName evidence="3">Putative Alpha/beta hydrolase fold domain containing protein</fullName>
    </submittedName>
</protein>
<keyword evidence="4" id="KW-1185">Reference proteome</keyword>
<dbReference type="OrthoDB" id="10249433at2759"/>
<dbReference type="Pfam" id="PF00561">
    <property type="entry name" value="Abhydrolase_1"/>
    <property type="match status" value="1"/>
</dbReference>
<gene>
    <name evidence="3" type="ORF">VHEMI03934</name>
</gene>
<dbReference type="AlphaFoldDB" id="A0A0A1STX0"/>
<dbReference type="HOGENOM" id="CLU_020336_2_0_1"/>
<dbReference type="GO" id="GO:0046464">
    <property type="term" value="P:acylglycerol catabolic process"/>
    <property type="evidence" value="ECO:0007669"/>
    <property type="project" value="TreeGrafter"/>
</dbReference>
<dbReference type="InterPro" id="IPR000073">
    <property type="entry name" value="AB_hydrolase_1"/>
</dbReference>
<dbReference type="InterPro" id="IPR029058">
    <property type="entry name" value="AB_hydrolase_fold"/>
</dbReference>
<dbReference type="STRING" id="1531966.A0A0A1STX0"/>
<reference evidence="3 4" key="1">
    <citation type="journal article" date="2015" name="Genome Announc.">
        <title>Draft Genome Sequence and Gene Annotation of the Entomopathogenic Fungus Verticillium hemipterigenum.</title>
        <authorList>
            <person name="Horn F."/>
            <person name="Habel A."/>
            <person name="Scharf D.H."/>
            <person name="Dworschak J."/>
            <person name="Brakhage A.A."/>
            <person name="Guthke R."/>
            <person name="Hertweck C."/>
            <person name="Linde J."/>
        </authorList>
    </citation>
    <scope>NUCLEOTIDE SEQUENCE [LARGE SCALE GENOMIC DNA]</scope>
</reference>
<dbReference type="PRINTS" id="PR00111">
    <property type="entry name" value="ABHYDROLASE"/>
</dbReference>
<keyword evidence="1" id="KW-0732">Signal</keyword>
<evidence type="ECO:0000313" key="4">
    <source>
        <dbReference type="Proteomes" id="UP000039046"/>
    </source>
</evidence>
<dbReference type="Gene3D" id="3.40.50.1820">
    <property type="entry name" value="alpha/beta hydrolase"/>
    <property type="match status" value="1"/>
</dbReference>